<accession>A6I0K8</accession>
<dbReference type="Proteomes" id="UP000234681">
    <property type="component" value="Chromosome 1"/>
</dbReference>
<evidence type="ECO:0000313" key="2">
    <source>
        <dbReference type="Proteomes" id="UP000234681"/>
    </source>
</evidence>
<dbReference type="EMBL" id="CH473953">
    <property type="protein sequence ID" value="EDM12989.1"/>
    <property type="molecule type" value="Genomic_DNA"/>
</dbReference>
<gene>
    <name evidence="1" type="ORF">rCG_63637</name>
</gene>
<proteinExistence type="predicted"/>
<reference evidence="2" key="1">
    <citation type="submission" date="2005-09" db="EMBL/GenBank/DDBJ databases">
        <authorList>
            <person name="Mural R.J."/>
            <person name="Li P.W."/>
            <person name="Adams M.D."/>
            <person name="Amanatides P.G."/>
            <person name="Baden-Tillson H."/>
            <person name="Barnstead M."/>
            <person name="Chin S.H."/>
            <person name="Dew I."/>
            <person name="Evans C.A."/>
            <person name="Ferriera S."/>
            <person name="Flanigan M."/>
            <person name="Fosler C."/>
            <person name="Glodek A."/>
            <person name="Gu Z."/>
            <person name="Holt R.A."/>
            <person name="Jennings D."/>
            <person name="Kraft C.L."/>
            <person name="Lu F."/>
            <person name="Nguyen T."/>
            <person name="Nusskern D.R."/>
            <person name="Pfannkoch C.M."/>
            <person name="Sitter C."/>
            <person name="Sutton G.G."/>
            <person name="Venter J.C."/>
            <person name="Wang Z."/>
            <person name="Woodage T."/>
            <person name="Zheng X.H."/>
            <person name="Zhong F."/>
        </authorList>
    </citation>
    <scope>NUCLEOTIDE SEQUENCE [LARGE SCALE GENOMIC DNA]</scope>
    <source>
        <strain>BN</strain>
        <strain evidence="2">Sprague-Dawley</strain>
    </source>
</reference>
<evidence type="ECO:0000313" key="1">
    <source>
        <dbReference type="EMBL" id="EDM12989.1"/>
    </source>
</evidence>
<organism evidence="1 2">
    <name type="scientific">Rattus norvegicus</name>
    <name type="common">Rat</name>
    <dbReference type="NCBI Taxonomy" id="10116"/>
    <lineage>
        <taxon>Eukaryota</taxon>
        <taxon>Metazoa</taxon>
        <taxon>Chordata</taxon>
        <taxon>Craniata</taxon>
        <taxon>Vertebrata</taxon>
        <taxon>Euteleostomi</taxon>
        <taxon>Mammalia</taxon>
        <taxon>Eutheria</taxon>
        <taxon>Euarchontoglires</taxon>
        <taxon>Glires</taxon>
        <taxon>Rodentia</taxon>
        <taxon>Myomorpha</taxon>
        <taxon>Muroidea</taxon>
        <taxon>Muridae</taxon>
        <taxon>Murinae</taxon>
        <taxon>Rattus</taxon>
    </lineage>
</organism>
<sequence>MLYNFELRIPHSMPCSSPLHSFHLTAELQTVSDFAAACLFSSRSPCKGGCWTKFVSSLCPSTET</sequence>
<dbReference type="AlphaFoldDB" id="A6I0K8"/>
<name>A6I0K8_RAT</name>
<protein>
    <submittedName>
        <fullName evidence="1">RCG63637</fullName>
    </submittedName>
</protein>